<evidence type="ECO:0000256" key="7">
    <source>
        <dbReference type="ARBA" id="ARBA00022777"/>
    </source>
</evidence>
<evidence type="ECO:0000259" key="12">
    <source>
        <dbReference type="SMART" id="SM00562"/>
    </source>
</evidence>
<comment type="catalytic activity">
    <reaction evidence="11">
        <text>a 2'-deoxyribonucleoside 5'-diphosphate + ATP = a 2'-deoxyribonucleoside 5'-triphosphate + ADP</text>
        <dbReference type="Rhea" id="RHEA:44640"/>
        <dbReference type="ChEBI" id="CHEBI:30616"/>
        <dbReference type="ChEBI" id="CHEBI:61560"/>
        <dbReference type="ChEBI" id="CHEBI:73316"/>
        <dbReference type="ChEBI" id="CHEBI:456216"/>
        <dbReference type="EC" id="2.7.4.6"/>
    </reaction>
</comment>
<reference evidence="13 14" key="2">
    <citation type="submission" date="2016-08" db="EMBL/GenBank/DDBJ databases">
        <title>Pervasive Adenine N6-methylation of Active Genes in Fungi.</title>
        <authorList>
            <consortium name="DOE Joint Genome Institute"/>
            <person name="Mondo S.J."/>
            <person name="Dannebaum R.O."/>
            <person name="Kuo R.C."/>
            <person name="Labutti K."/>
            <person name="Haridas S."/>
            <person name="Kuo A."/>
            <person name="Salamov A."/>
            <person name="Ahrendt S.R."/>
            <person name="Lipzen A."/>
            <person name="Sullivan W."/>
            <person name="Andreopoulos W.B."/>
            <person name="Clum A."/>
            <person name="Lindquist E."/>
            <person name="Daum C."/>
            <person name="Ramamoorthy G.K."/>
            <person name="Gryganskyi A."/>
            <person name="Culley D."/>
            <person name="Magnuson J.K."/>
            <person name="James T.Y."/>
            <person name="O'Malley M.A."/>
            <person name="Stajich J.E."/>
            <person name="Spatafora J.W."/>
            <person name="Visel A."/>
            <person name="Grigoriev I.V."/>
        </authorList>
    </citation>
    <scope>NUCLEOTIDE SEQUENCE [LARGE SCALE GENOMIC DNA]</scope>
    <source>
        <strain evidence="14">finn</strain>
    </source>
</reference>
<feature type="binding site" evidence="9">
    <location>
        <position position="114"/>
    </location>
    <ligand>
        <name>ATP</name>
        <dbReference type="ChEBI" id="CHEBI:30616"/>
    </ligand>
</feature>
<dbReference type="PROSITE" id="PS51374">
    <property type="entry name" value="NDPK_LIKE"/>
    <property type="match status" value="1"/>
</dbReference>
<dbReference type="InterPro" id="IPR034907">
    <property type="entry name" value="NDK-like_dom"/>
</dbReference>
<accession>A0A1Y1UV76</accession>
<dbReference type="EC" id="2.7.4.6" evidence="3 11"/>
<evidence type="ECO:0000256" key="2">
    <source>
        <dbReference type="ARBA" id="ARBA00008142"/>
    </source>
</evidence>
<dbReference type="HAMAP" id="MF_00451">
    <property type="entry name" value="NDP_kinase"/>
    <property type="match status" value="1"/>
</dbReference>
<comment type="cofactor">
    <cofactor evidence="1">
        <name>Mg(2+)</name>
        <dbReference type="ChEBI" id="CHEBI:18420"/>
    </cofactor>
</comment>
<feature type="binding site" evidence="9">
    <location>
        <position position="59"/>
    </location>
    <ligand>
        <name>ATP</name>
        <dbReference type="ChEBI" id="CHEBI:30616"/>
    </ligand>
</feature>
<dbReference type="Gene3D" id="3.30.70.141">
    <property type="entry name" value="Nucleoside diphosphate kinase-like domain"/>
    <property type="match status" value="1"/>
</dbReference>
<gene>
    <name evidence="13" type="ORF">BCR36DRAFT_364464</name>
</gene>
<dbReference type="STRING" id="1754191.A0A1Y1UV76"/>
<dbReference type="CDD" id="cd04413">
    <property type="entry name" value="NDPk_I"/>
    <property type="match status" value="1"/>
</dbReference>
<evidence type="ECO:0000256" key="11">
    <source>
        <dbReference type="RuleBase" id="RU004013"/>
    </source>
</evidence>
<dbReference type="Pfam" id="PF00334">
    <property type="entry name" value="NDK"/>
    <property type="match status" value="1"/>
</dbReference>
<keyword evidence="8 11" id="KW-0067">ATP-binding</keyword>
<proteinExistence type="inferred from homology"/>
<dbReference type="Proteomes" id="UP000193719">
    <property type="component" value="Unassembled WGS sequence"/>
</dbReference>
<dbReference type="InterPro" id="IPR036850">
    <property type="entry name" value="NDK-like_dom_sf"/>
</dbReference>
<dbReference type="GO" id="GO:0006228">
    <property type="term" value="P:UTP biosynthetic process"/>
    <property type="evidence" value="ECO:0007669"/>
    <property type="project" value="InterPro"/>
</dbReference>
<reference evidence="13 14" key="1">
    <citation type="submission" date="2016-08" db="EMBL/GenBank/DDBJ databases">
        <title>Genomes of anaerobic fungi encode conserved fungal cellulosomes for biomass hydrolysis.</title>
        <authorList>
            <consortium name="DOE Joint Genome Institute"/>
            <person name="Haitjema C.H."/>
            <person name="Gilmore S.P."/>
            <person name="Henske J.K."/>
            <person name="Solomon K.V."/>
            <person name="De Groot R."/>
            <person name="Kuo A."/>
            <person name="Mondo S.J."/>
            <person name="Salamov A.A."/>
            <person name="Labutti K."/>
            <person name="Zhao Z."/>
            <person name="Chiniquy J."/>
            <person name="Barry K."/>
            <person name="Brewer H.M."/>
            <person name="Purvine S.O."/>
            <person name="Wright A.T."/>
            <person name="Boxma B."/>
            <person name="Van Alen T."/>
            <person name="Hackstein J.H."/>
            <person name="Baker S.E."/>
            <person name="Grigoriev I.V."/>
            <person name="O'Malley M.A."/>
        </authorList>
    </citation>
    <scope>NUCLEOTIDE SEQUENCE [LARGE SCALE GENOMIC DNA]</scope>
    <source>
        <strain evidence="14">finn</strain>
    </source>
</reference>
<evidence type="ECO:0000256" key="9">
    <source>
        <dbReference type="PROSITE-ProRule" id="PRU00706"/>
    </source>
</evidence>
<comment type="similarity">
    <text evidence="2 9 10">Belongs to the NDK family.</text>
</comment>
<evidence type="ECO:0000256" key="3">
    <source>
        <dbReference type="ARBA" id="ARBA00012966"/>
    </source>
</evidence>
<feature type="active site" description="Pros-phosphohistidine intermediate" evidence="9">
    <location>
        <position position="117"/>
    </location>
</feature>
<dbReference type="GO" id="GO:0004550">
    <property type="term" value="F:nucleoside diphosphate kinase activity"/>
    <property type="evidence" value="ECO:0007669"/>
    <property type="project" value="UniProtKB-EC"/>
</dbReference>
<keyword evidence="5 11" id="KW-0808">Transferase</keyword>
<dbReference type="NCBIfam" id="NF001908">
    <property type="entry name" value="PRK00668.1"/>
    <property type="match status" value="1"/>
</dbReference>
<dbReference type="AlphaFoldDB" id="A0A1Y1UV76"/>
<feature type="binding site" evidence="9">
    <location>
        <position position="11"/>
    </location>
    <ligand>
        <name>ATP</name>
        <dbReference type="ChEBI" id="CHEBI:30616"/>
    </ligand>
</feature>
<evidence type="ECO:0000256" key="10">
    <source>
        <dbReference type="RuleBase" id="RU004011"/>
    </source>
</evidence>
<evidence type="ECO:0000256" key="6">
    <source>
        <dbReference type="ARBA" id="ARBA00022741"/>
    </source>
</evidence>
<dbReference type="GO" id="GO:0006241">
    <property type="term" value="P:CTP biosynthetic process"/>
    <property type="evidence" value="ECO:0007669"/>
    <property type="project" value="InterPro"/>
</dbReference>
<evidence type="ECO:0000256" key="1">
    <source>
        <dbReference type="ARBA" id="ARBA00001946"/>
    </source>
</evidence>
<dbReference type="InterPro" id="IPR023005">
    <property type="entry name" value="Nucleoside_diP_kinase_AS"/>
</dbReference>
<evidence type="ECO:0000313" key="14">
    <source>
        <dbReference type="Proteomes" id="UP000193719"/>
    </source>
</evidence>
<dbReference type="GO" id="GO:0006183">
    <property type="term" value="P:GTP biosynthetic process"/>
    <property type="evidence" value="ECO:0007669"/>
    <property type="project" value="InterPro"/>
</dbReference>
<dbReference type="InterPro" id="IPR001564">
    <property type="entry name" value="Nucleoside_diP_kinase"/>
</dbReference>
<evidence type="ECO:0000256" key="5">
    <source>
        <dbReference type="ARBA" id="ARBA00022679"/>
    </source>
</evidence>
<protein>
    <recommendedName>
        <fullName evidence="4 11">Nucleoside diphosphate kinase</fullName>
        <ecNumber evidence="3 11">2.7.4.6</ecNumber>
    </recommendedName>
</protein>
<organism evidence="13 14">
    <name type="scientific">Piromyces finnis</name>
    <dbReference type="NCBI Taxonomy" id="1754191"/>
    <lineage>
        <taxon>Eukaryota</taxon>
        <taxon>Fungi</taxon>
        <taxon>Fungi incertae sedis</taxon>
        <taxon>Chytridiomycota</taxon>
        <taxon>Chytridiomycota incertae sedis</taxon>
        <taxon>Neocallimastigomycetes</taxon>
        <taxon>Neocallimastigales</taxon>
        <taxon>Neocallimastigaceae</taxon>
        <taxon>Piromyces</taxon>
    </lineage>
</organism>
<dbReference type="FunFam" id="3.30.70.141:FF:000002">
    <property type="entry name" value="Nucleoside diphosphate kinase"/>
    <property type="match status" value="1"/>
</dbReference>
<keyword evidence="7 11" id="KW-0418">Kinase</keyword>
<dbReference type="PROSITE" id="PS00469">
    <property type="entry name" value="NDPK"/>
    <property type="match status" value="1"/>
</dbReference>
<dbReference type="OrthoDB" id="2162449at2759"/>
<feature type="domain" description="Nucleoside diphosphate kinase-like" evidence="12">
    <location>
        <begin position="3"/>
        <end position="139"/>
    </location>
</feature>
<feature type="binding site" evidence="9">
    <location>
        <position position="93"/>
    </location>
    <ligand>
        <name>ATP</name>
        <dbReference type="ChEBI" id="CHEBI:30616"/>
    </ligand>
</feature>
<name>A0A1Y1UV76_9FUNG</name>
<dbReference type="PRINTS" id="PR01243">
    <property type="entry name" value="NUCDPKINASE"/>
</dbReference>
<dbReference type="PANTHER" id="PTHR11349">
    <property type="entry name" value="NUCLEOSIDE DIPHOSPHATE KINASE"/>
    <property type="match status" value="1"/>
</dbReference>
<keyword evidence="6 11" id="KW-0547">Nucleotide-binding</keyword>
<evidence type="ECO:0000256" key="4">
    <source>
        <dbReference type="ARBA" id="ARBA00017632"/>
    </source>
</evidence>
<dbReference type="EMBL" id="MCFH01000090">
    <property type="protein sequence ID" value="ORX41376.1"/>
    <property type="molecule type" value="Genomic_DNA"/>
</dbReference>
<comment type="caution">
    <text evidence="13">The sequence shown here is derived from an EMBL/GenBank/DDBJ whole genome shotgun (WGS) entry which is preliminary data.</text>
</comment>
<feature type="binding site" evidence="9">
    <location>
        <position position="87"/>
    </location>
    <ligand>
        <name>ATP</name>
        <dbReference type="ChEBI" id="CHEBI:30616"/>
    </ligand>
</feature>
<dbReference type="GO" id="GO:0005524">
    <property type="term" value="F:ATP binding"/>
    <property type="evidence" value="ECO:0007669"/>
    <property type="project" value="UniProtKB-KW"/>
</dbReference>
<dbReference type="SMART" id="SM00562">
    <property type="entry name" value="NDK"/>
    <property type="match status" value="1"/>
</dbReference>
<evidence type="ECO:0000256" key="8">
    <source>
        <dbReference type="ARBA" id="ARBA00022840"/>
    </source>
</evidence>
<evidence type="ECO:0000313" key="13">
    <source>
        <dbReference type="EMBL" id="ORX41376.1"/>
    </source>
</evidence>
<dbReference type="SUPFAM" id="SSF54919">
    <property type="entry name" value="Nucleoside diphosphate kinase, NDK"/>
    <property type="match status" value="1"/>
</dbReference>
<keyword evidence="14" id="KW-1185">Reference proteome</keyword>
<feature type="binding site" evidence="9">
    <location>
        <position position="104"/>
    </location>
    <ligand>
        <name>ATP</name>
        <dbReference type="ChEBI" id="CHEBI:30616"/>
    </ligand>
</feature>
<sequence>MTTERTYIMVKPDGVARGLVGEIIKRFENKGFKLLGIKMLQADEQLITKHYEEHIGKPFFPKIVKYILSGPVVGMVWQGKGVVAYGRVMLGKTDPLKSEPGTIRGDFGIDSGRNVVHGSDSVASAEREINLWFPEGVKDYPRALDNIIYE</sequence>